<dbReference type="Proteomes" id="UP000284557">
    <property type="component" value="Unassembled WGS sequence"/>
</dbReference>
<dbReference type="AlphaFoldDB" id="A0ABD7HHP5"/>
<reference evidence="2 3" key="1">
    <citation type="submission" date="2018-08" db="EMBL/GenBank/DDBJ databases">
        <title>Linezolid Resistance in Mycobacterium abscessus: MIC Distribution and Comprehensive Investigation of Resistance Mechanisms.</title>
        <authorList>
            <person name="Ye M."/>
            <person name="Xu L."/>
            <person name="Zou Y."/>
            <person name="Li B."/>
            <person name="Guo Q."/>
            <person name="Zhang Y."/>
            <person name="Zhan M."/>
            <person name="Xu B."/>
            <person name="Yu F."/>
            <person name="Zhang Z."/>
            <person name="Chu H."/>
        </authorList>
    </citation>
    <scope>NUCLEOTIDE SEQUENCE [LARGE SCALE GENOMIC DNA]</scope>
    <source>
        <strain evidence="2 3">G143</strain>
    </source>
</reference>
<name>A0ABD7HHP5_9MYCO</name>
<evidence type="ECO:0000313" key="2">
    <source>
        <dbReference type="EMBL" id="RIT31750.1"/>
    </source>
</evidence>
<comment type="caution">
    <text evidence="2">The sequence shown here is derived from an EMBL/GenBank/DDBJ whole genome shotgun (WGS) entry which is preliminary data.</text>
</comment>
<accession>A0ABD7HHP5</accession>
<proteinExistence type="predicted"/>
<feature type="compositionally biased region" description="Basic and acidic residues" evidence="1">
    <location>
        <begin position="1"/>
        <end position="10"/>
    </location>
</feature>
<evidence type="ECO:0000313" key="3">
    <source>
        <dbReference type="Proteomes" id="UP000284557"/>
    </source>
</evidence>
<gene>
    <name evidence="2" type="ORF">D2E76_24450</name>
</gene>
<evidence type="ECO:0000256" key="1">
    <source>
        <dbReference type="SAM" id="MobiDB-lite"/>
    </source>
</evidence>
<protein>
    <submittedName>
        <fullName evidence="2">Uncharacterized protein</fullName>
    </submittedName>
</protein>
<sequence>MGPHAADPDNGHMAPRPAGPDECPGDITWRRLDGPEPDLATEISNCIAESDLPLDNCLQALRQSLSLLMFSDYGGAHKGARFDVMSFLVTTPEGLSRFSSGRDRLRQGQLGTERRMSYKALGDKVRLRALPAYLEVADQLTGLLVSFAVDKAGSYRLSEEYQAETAFGPLSPWTPRAFRKLTTIGHLAAIVIEGLRRDGQNLIWITDEDEIAANLKKHTEATKVLGHYFNLYCTGPMGHIRFGTTASDSGDLYIEDLAAVPDLAAGCLNELLTEIFPHPQSSSVSRLFIPPGATGIPVKAGVVTEWLAGSAQPLLKVNVVVHEKASLCSVRRLVVVTRLEDL</sequence>
<organism evidence="2 3">
    <name type="scientific">Mycobacteroides abscessus</name>
    <dbReference type="NCBI Taxonomy" id="36809"/>
    <lineage>
        <taxon>Bacteria</taxon>
        <taxon>Bacillati</taxon>
        <taxon>Actinomycetota</taxon>
        <taxon>Actinomycetes</taxon>
        <taxon>Mycobacteriales</taxon>
        <taxon>Mycobacteriaceae</taxon>
        <taxon>Mycobacteroides</taxon>
    </lineage>
</organism>
<feature type="region of interest" description="Disordered" evidence="1">
    <location>
        <begin position="1"/>
        <end position="24"/>
    </location>
</feature>
<dbReference type="EMBL" id="QXBN01000028">
    <property type="protein sequence ID" value="RIT31750.1"/>
    <property type="molecule type" value="Genomic_DNA"/>
</dbReference>